<evidence type="ECO:0000313" key="1">
    <source>
        <dbReference type="EMBL" id="QDS88638.1"/>
    </source>
</evidence>
<reference evidence="1 2" key="1">
    <citation type="submission" date="2019-02" db="EMBL/GenBank/DDBJ databases">
        <title>Deep-cultivation of Planctomycetes and their phenomic and genomic characterization uncovers novel biology.</title>
        <authorList>
            <person name="Wiegand S."/>
            <person name="Jogler M."/>
            <person name="Boedeker C."/>
            <person name="Pinto D."/>
            <person name="Vollmers J."/>
            <person name="Rivas-Marin E."/>
            <person name="Kohn T."/>
            <person name="Peeters S.H."/>
            <person name="Heuer A."/>
            <person name="Rast P."/>
            <person name="Oberbeckmann S."/>
            <person name="Bunk B."/>
            <person name="Jeske O."/>
            <person name="Meyerdierks A."/>
            <person name="Storesund J.E."/>
            <person name="Kallscheuer N."/>
            <person name="Luecker S."/>
            <person name="Lage O.M."/>
            <person name="Pohl T."/>
            <person name="Merkel B.J."/>
            <person name="Hornburger P."/>
            <person name="Mueller R.-W."/>
            <person name="Bruemmer F."/>
            <person name="Labrenz M."/>
            <person name="Spormann A.M."/>
            <person name="Op den Camp H."/>
            <person name="Overmann J."/>
            <person name="Amann R."/>
            <person name="Jetten M.S.M."/>
            <person name="Mascher T."/>
            <person name="Medema M.H."/>
            <person name="Devos D.P."/>
            <person name="Kaster A.-K."/>
            <person name="Ovreas L."/>
            <person name="Rohde M."/>
            <person name="Galperin M.Y."/>
            <person name="Jogler C."/>
        </authorList>
    </citation>
    <scope>NUCLEOTIDE SEQUENCE [LARGE SCALE GENOMIC DNA]</scope>
    <source>
        <strain evidence="1 2">EC9</strain>
    </source>
</reference>
<name>A0A517M185_9BACT</name>
<dbReference type="AlphaFoldDB" id="A0A517M185"/>
<dbReference type="KEGG" id="ruv:EC9_28290"/>
<evidence type="ECO:0000313" key="2">
    <source>
        <dbReference type="Proteomes" id="UP000319557"/>
    </source>
</evidence>
<proteinExistence type="predicted"/>
<organism evidence="1 2">
    <name type="scientific">Rosistilla ulvae</name>
    <dbReference type="NCBI Taxonomy" id="1930277"/>
    <lineage>
        <taxon>Bacteria</taxon>
        <taxon>Pseudomonadati</taxon>
        <taxon>Planctomycetota</taxon>
        <taxon>Planctomycetia</taxon>
        <taxon>Pirellulales</taxon>
        <taxon>Pirellulaceae</taxon>
        <taxon>Rosistilla</taxon>
    </lineage>
</organism>
<keyword evidence="2" id="KW-1185">Reference proteome</keyword>
<dbReference type="Proteomes" id="UP000319557">
    <property type="component" value="Chromosome"/>
</dbReference>
<sequence>MMFAGKEVVSGLGGLKMPVVERNAVDFYGGPMDGHFSVFLESLKPFVVFKSGGHRHGMGLLGMFRRLLGRQSIEQPPFLAVYELQIDGDKRWYKHVRSIKATGIDFDPLRIHAVLATEDRLQRRSALIDAHS</sequence>
<accession>A0A517M185</accession>
<dbReference type="EMBL" id="CP036261">
    <property type="protein sequence ID" value="QDS88638.1"/>
    <property type="molecule type" value="Genomic_DNA"/>
</dbReference>
<protein>
    <submittedName>
        <fullName evidence="1">Uncharacterized protein</fullName>
    </submittedName>
</protein>
<gene>
    <name evidence="1" type="ORF">EC9_28290</name>
</gene>